<evidence type="ECO:0000313" key="2">
    <source>
        <dbReference type="Proteomes" id="UP000707138"/>
    </source>
</evidence>
<reference evidence="1 2" key="1">
    <citation type="journal article" date="2021" name="Sci. Rep.">
        <title>The distribution of antibiotic resistance genes in chicken gut microbiota commensals.</title>
        <authorList>
            <person name="Juricova H."/>
            <person name="Matiasovicova J."/>
            <person name="Kubasova T."/>
            <person name="Cejkova D."/>
            <person name="Rychlik I."/>
        </authorList>
    </citation>
    <scope>NUCLEOTIDE SEQUENCE [LARGE SCALE GENOMIC DNA]</scope>
    <source>
        <strain evidence="1 2">An537</strain>
    </source>
</reference>
<comment type="caution">
    <text evidence="1">The sequence shown here is derived from an EMBL/GenBank/DDBJ whole genome shotgun (WGS) entry which is preliminary data.</text>
</comment>
<dbReference type="InterPro" id="IPR014347">
    <property type="entry name" value="Tautomerase/MIF_sf"/>
</dbReference>
<gene>
    <name evidence="1" type="ORF">H6A01_05065</name>
</gene>
<dbReference type="Proteomes" id="UP000707138">
    <property type="component" value="Unassembled WGS sequence"/>
</dbReference>
<organism evidence="1 2">
    <name type="scientific">Veillonella magna</name>
    <dbReference type="NCBI Taxonomy" id="464322"/>
    <lineage>
        <taxon>Bacteria</taxon>
        <taxon>Bacillati</taxon>
        <taxon>Bacillota</taxon>
        <taxon>Negativicutes</taxon>
        <taxon>Veillonellales</taxon>
        <taxon>Veillonellaceae</taxon>
        <taxon>Veillonella</taxon>
    </lineage>
</organism>
<dbReference type="RefSeq" id="WP_028254941.1">
    <property type="nucleotide sequence ID" value="NZ_CATYZF010000024.1"/>
</dbReference>
<dbReference type="SUPFAM" id="SSF55331">
    <property type="entry name" value="Tautomerase/MIF"/>
    <property type="match status" value="1"/>
</dbReference>
<protein>
    <submittedName>
        <fullName evidence="1">DUF1904 domain-containing protein</fullName>
    </submittedName>
</protein>
<evidence type="ECO:0000313" key="1">
    <source>
        <dbReference type="EMBL" id="MBM6912693.1"/>
    </source>
</evidence>
<dbReference type="Gene3D" id="3.30.429.10">
    <property type="entry name" value="Macrophage Migration Inhibitory Factor"/>
    <property type="match status" value="1"/>
</dbReference>
<dbReference type="Pfam" id="PF08921">
    <property type="entry name" value="DUF1904"/>
    <property type="match status" value="1"/>
</dbReference>
<dbReference type="InterPro" id="IPR015017">
    <property type="entry name" value="DUF1904"/>
</dbReference>
<proteinExistence type="predicted"/>
<sequence length="109" mass="12500">MPHLKIRGIDKAAVIARSKDIVDGISSIVDCPRDWVTIEHQATEYIFDGAIVDGYTFAEVYWFERPEEIKRNVATFLTKLLKEANGNKDCCIIFFPMEGKNYCDNGEFF</sequence>
<accession>A0ABS2GGZ9</accession>
<dbReference type="EMBL" id="JACJLA010000007">
    <property type="protein sequence ID" value="MBM6912693.1"/>
    <property type="molecule type" value="Genomic_DNA"/>
</dbReference>
<name>A0ABS2GGZ9_9FIRM</name>
<keyword evidence="2" id="KW-1185">Reference proteome</keyword>